<comment type="caution">
    <text evidence="1">The sequence shown here is derived from an EMBL/GenBank/DDBJ whole genome shotgun (WGS) entry which is preliminary data.</text>
</comment>
<proteinExistence type="predicted"/>
<name>A0A0J9E924_9RHOB</name>
<dbReference type="InterPro" id="IPR029063">
    <property type="entry name" value="SAM-dependent_MTases_sf"/>
</dbReference>
<dbReference type="AlphaFoldDB" id="A0A0J9E924"/>
<keyword evidence="2" id="KW-1185">Reference proteome</keyword>
<dbReference type="Gene3D" id="3.40.50.150">
    <property type="entry name" value="Vaccinia Virus protein VP39"/>
    <property type="match status" value="1"/>
</dbReference>
<dbReference type="EMBL" id="LFTY01000002">
    <property type="protein sequence ID" value="KMW59295.1"/>
    <property type="molecule type" value="Genomic_DNA"/>
</dbReference>
<dbReference type="Proteomes" id="UP000037178">
    <property type="component" value="Unassembled WGS sequence"/>
</dbReference>
<reference evidence="1 2" key="1">
    <citation type="submission" date="2015-06" db="EMBL/GenBank/DDBJ databases">
        <title>Draft genome sequence of an Alphaproteobacteria species associated to the Mediterranean sponge Oscarella lobularis.</title>
        <authorList>
            <person name="Jourda C."/>
            <person name="Santini S."/>
            <person name="Claverie J.-M."/>
        </authorList>
    </citation>
    <scope>NUCLEOTIDE SEQUENCE [LARGE SCALE GENOMIC DNA]</scope>
    <source>
        <strain evidence="1">IGS</strain>
    </source>
</reference>
<accession>A0A0J9E924</accession>
<dbReference type="PATRIC" id="fig|1675527.3.peg.4476"/>
<evidence type="ECO:0000313" key="1">
    <source>
        <dbReference type="EMBL" id="KMW59295.1"/>
    </source>
</evidence>
<dbReference type="STRING" id="1675527.AIOL_004276"/>
<protein>
    <submittedName>
        <fullName evidence="1">Uncharacterized protein</fullName>
    </submittedName>
</protein>
<sequence length="288" mass="31635">MTEAGAMSNADRDAAEFEGVPWRNVNLNDQPEARRVPTMLAGDEQRFYTWITQDWAEGTGAVVDLGAFAGGSTARLAAGAKAAGKPLAIHAYDKFTAKAETKQTELYDKGVPEFDGADILPLARDFLSPWADQITYHKGNIEELGWDGGPIEILAIDVFKKVDLIDPITRAFFPSLVPGRSLLVQQDFLHWSQPWICAQMELFGDVFEPVAFARRDSIAYLLRKPITEAVLKRAQVASLTDDDMQGAIASARVRFGDWGIQNRLDALSQGLAANPGARVSWQMKPPEA</sequence>
<evidence type="ECO:0000313" key="2">
    <source>
        <dbReference type="Proteomes" id="UP000037178"/>
    </source>
</evidence>
<gene>
    <name evidence="1" type="ORF">AIOL_004276</name>
</gene>
<organism evidence="1 2">
    <name type="scientific">Candidatus Rhodobacter oscarellae</name>
    <dbReference type="NCBI Taxonomy" id="1675527"/>
    <lineage>
        <taxon>Bacteria</taxon>
        <taxon>Pseudomonadati</taxon>
        <taxon>Pseudomonadota</taxon>
        <taxon>Alphaproteobacteria</taxon>
        <taxon>Rhodobacterales</taxon>
        <taxon>Rhodobacter group</taxon>
        <taxon>Rhodobacter</taxon>
    </lineage>
</organism>
<dbReference type="SUPFAM" id="SSF53335">
    <property type="entry name" value="S-adenosyl-L-methionine-dependent methyltransferases"/>
    <property type="match status" value="1"/>
</dbReference>